<dbReference type="AlphaFoldDB" id="A0A517N028"/>
<dbReference type="EMBL" id="CP036263">
    <property type="protein sequence ID" value="QDT00497.1"/>
    <property type="molecule type" value="Genomic_DNA"/>
</dbReference>
<feature type="transmembrane region" description="Helical" evidence="5">
    <location>
        <begin position="57"/>
        <end position="80"/>
    </location>
</feature>
<name>A0A517N028_9BACT</name>
<evidence type="ECO:0000256" key="5">
    <source>
        <dbReference type="SAM" id="Phobius"/>
    </source>
</evidence>
<dbReference type="RefSeq" id="WP_145062046.1">
    <property type="nucleotide sequence ID" value="NZ_CP036263.1"/>
</dbReference>
<feature type="domain" description="Sodium/calcium exchanger membrane region" evidence="6">
    <location>
        <begin position="25"/>
        <end position="172"/>
    </location>
</feature>
<feature type="transmembrane region" description="Helical" evidence="5">
    <location>
        <begin position="152"/>
        <end position="170"/>
    </location>
</feature>
<keyword evidence="4 5" id="KW-0472">Membrane</keyword>
<dbReference type="InterPro" id="IPR044880">
    <property type="entry name" value="NCX_ion-bd_dom_sf"/>
</dbReference>
<dbReference type="PANTHER" id="PTHR10846:SF8">
    <property type="entry name" value="INNER MEMBRANE PROTEIN YRBG"/>
    <property type="match status" value="1"/>
</dbReference>
<dbReference type="GO" id="GO:0008273">
    <property type="term" value="F:calcium, potassium:sodium antiporter activity"/>
    <property type="evidence" value="ECO:0007669"/>
    <property type="project" value="TreeGrafter"/>
</dbReference>
<dbReference type="Gene3D" id="1.20.1420.30">
    <property type="entry name" value="NCX, central ion-binding region"/>
    <property type="match status" value="1"/>
</dbReference>
<dbReference type="Pfam" id="PF01699">
    <property type="entry name" value="Na_Ca_ex"/>
    <property type="match status" value="2"/>
</dbReference>
<evidence type="ECO:0000313" key="7">
    <source>
        <dbReference type="EMBL" id="QDT00497.1"/>
    </source>
</evidence>
<dbReference type="Proteomes" id="UP000319852">
    <property type="component" value="Chromosome"/>
</dbReference>
<organism evidence="7 8">
    <name type="scientific">Adhaeretor mobilis</name>
    <dbReference type="NCBI Taxonomy" id="1930276"/>
    <lineage>
        <taxon>Bacteria</taxon>
        <taxon>Pseudomonadati</taxon>
        <taxon>Planctomycetota</taxon>
        <taxon>Planctomycetia</taxon>
        <taxon>Pirellulales</taxon>
        <taxon>Lacipirellulaceae</taxon>
        <taxon>Adhaeretor</taxon>
    </lineage>
</organism>
<feature type="transmembrane region" description="Helical" evidence="5">
    <location>
        <begin position="268"/>
        <end position="289"/>
    </location>
</feature>
<evidence type="ECO:0000256" key="4">
    <source>
        <dbReference type="ARBA" id="ARBA00023136"/>
    </source>
</evidence>
<feature type="transmembrane region" description="Helical" evidence="5">
    <location>
        <begin position="208"/>
        <end position="227"/>
    </location>
</feature>
<dbReference type="GO" id="GO:0005262">
    <property type="term" value="F:calcium channel activity"/>
    <property type="evidence" value="ECO:0007669"/>
    <property type="project" value="TreeGrafter"/>
</dbReference>
<gene>
    <name evidence="7" type="primary">yrbG_1</name>
    <name evidence="7" type="ORF">HG15A2_38350</name>
</gene>
<keyword evidence="2 5" id="KW-0812">Transmembrane</keyword>
<dbReference type="InterPro" id="IPR004837">
    <property type="entry name" value="NaCa_Exmemb"/>
</dbReference>
<evidence type="ECO:0000313" key="8">
    <source>
        <dbReference type="Proteomes" id="UP000319852"/>
    </source>
</evidence>
<evidence type="ECO:0000256" key="2">
    <source>
        <dbReference type="ARBA" id="ARBA00022692"/>
    </source>
</evidence>
<keyword evidence="8" id="KW-1185">Reference proteome</keyword>
<sequence length="372" mass="38417">MLELLSDDSLHNTFEGINSLWLGLAICGLLAALGKAADELVGQAVILSERSGLPKIVIGATIVSLGTTSPEAAVSVLAALQGDPGLALGNAVGSIICDTGLILGVAILISPPLLPPGIVNRQGWLQLAAGVLLVAACWPRDGRNPFAVGGNLSQWLGFVFVGLLVGYLWLSVKWAKQDPSGNITEELADIEEQAHGTNAPVPVVVVKLLLFVGLVVLSSHILIPAIKVAAERLGVPPEIVAATIVAFGTSLPELVTAIVASRKGHGDLAVGNVIGADILNVLFVAGLSAAVTKTGLDAPPWFFKVQFPAMLLILLLFRVGVVTSGTRMKKGFGWLLLIAYLVYTALNFTLDTGGGAEPVEQPAPAVVAPAAQ</sequence>
<feature type="transmembrane region" description="Helical" evidence="5">
    <location>
        <begin position="239"/>
        <end position="261"/>
    </location>
</feature>
<accession>A0A517N028</accession>
<dbReference type="GO" id="GO:0006874">
    <property type="term" value="P:intracellular calcium ion homeostasis"/>
    <property type="evidence" value="ECO:0007669"/>
    <property type="project" value="TreeGrafter"/>
</dbReference>
<evidence type="ECO:0000256" key="3">
    <source>
        <dbReference type="ARBA" id="ARBA00022989"/>
    </source>
</evidence>
<evidence type="ECO:0000256" key="1">
    <source>
        <dbReference type="ARBA" id="ARBA00004141"/>
    </source>
</evidence>
<dbReference type="OrthoDB" id="9794225at2"/>
<feature type="transmembrane region" description="Helical" evidence="5">
    <location>
        <begin position="301"/>
        <end position="320"/>
    </location>
</feature>
<dbReference type="GO" id="GO:0005886">
    <property type="term" value="C:plasma membrane"/>
    <property type="evidence" value="ECO:0007669"/>
    <property type="project" value="TreeGrafter"/>
</dbReference>
<dbReference type="KEGG" id="amob:HG15A2_38350"/>
<feature type="transmembrane region" description="Helical" evidence="5">
    <location>
        <begin position="86"/>
        <end position="111"/>
    </location>
</feature>
<keyword evidence="3 5" id="KW-1133">Transmembrane helix</keyword>
<feature type="domain" description="Sodium/calcium exchanger membrane region" evidence="6">
    <location>
        <begin position="206"/>
        <end position="348"/>
    </location>
</feature>
<proteinExistence type="predicted"/>
<comment type="subcellular location">
    <subcellularLocation>
        <location evidence="1">Membrane</location>
        <topology evidence="1">Multi-pass membrane protein</topology>
    </subcellularLocation>
</comment>
<dbReference type="InterPro" id="IPR004481">
    <property type="entry name" value="K/Na/Ca-exchanger"/>
</dbReference>
<protein>
    <submittedName>
        <fullName evidence="7">Inner membrane protein YrbG</fullName>
    </submittedName>
</protein>
<feature type="transmembrane region" description="Helical" evidence="5">
    <location>
        <begin position="332"/>
        <end position="350"/>
    </location>
</feature>
<reference evidence="7 8" key="1">
    <citation type="submission" date="2019-02" db="EMBL/GenBank/DDBJ databases">
        <title>Deep-cultivation of Planctomycetes and their phenomic and genomic characterization uncovers novel biology.</title>
        <authorList>
            <person name="Wiegand S."/>
            <person name="Jogler M."/>
            <person name="Boedeker C."/>
            <person name="Pinto D."/>
            <person name="Vollmers J."/>
            <person name="Rivas-Marin E."/>
            <person name="Kohn T."/>
            <person name="Peeters S.H."/>
            <person name="Heuer A."/>
            <person name="Rast P."/>
            <person name="Oberbeckmann S."/>
            <person name="Bunk B."/>
            <person name="Jeske O."/>
            <person name="Meyerdierks A."/>
            <person name="Storesund J.E."/>
            <person name="Kallscheuer N."/>
            <person name="Luecker S."/>
            <person name="Lage O.M."/>
            <person name="Pohl T."/>
            <person name="Merkel B.J."/>
            <person name="Hornburger P."/>
            <person name="Mueller R.-W."/>
            <person name="Bruemmer F."/>
            <person name="Labrenz M."/>
            <person name="Spormann A.M."/>
            <person name="Op den Camp H."/>
            <person name="Overmann J."/>
            <person name="Amann R."/>
            <person name="Jetten M.S.M."/>
            <person name="Mascher T."/>
            <person name="Medema M.H."/>
            <person name="Devos D.P."/>
            <person name="Kaster A.-K."/>
            <person name="Ovreas L."/>
            <person name="Rohde M."/>
            <person name="Galperin M.Y."/>
            <person name="Jogler C."/>
        </authorList>
    </citation>
    <scope>NUCLEOTIDE SEQUENCE [LARGE SCALE GENOMIC DNA]</scope>
    <source>
        <strain evidence="7 8">HG15A2</strain>
    </source>
</reference>
<dbReference type="PANTHER" id="PTHR10846">
    <property type="entry name" value="SODIUM/POTASSIUM/CALCIUM EXCHANGER"/>
    <property type="match status" value="1"/>
</dbReference>
<feature type="transmembrane region" description="Helical" evidence="5">
    <location>
        <begin position="20"/>
        <end position="37"/>
    </location>
</feature>
<evidence type="ECO:0000259" key="6">
    <source>
        <dbReference type="Pfam" id="PF01699"/>
    </source>
</evidence>